<dbReference type="Pfam" id="PF25436">
    <property type="entry name" value="BSD2_CRD"/>
    <property type="match status" value="1"/>
</dbReference>
<name>A0A830HJ86_9CHLO</name>
<organism evidence="3 4">
    <name type="scientific">Pycnococcus provasolii</name>
    <dbReference type="NCBI Taxonomy" id="41880"/>
    <lineage>
        <taxon>Eukaryota</taxon>
        <taxon>Viridiplantae</taxon>
        <taxon>Chlorophyta</taxon>
        <taxon>Pseudoscourfieldiophyceae</taxon>
        <taxon>Pseudoscourfieldiales</taxon>
        <taxon>Pycnococcaceae</taxon>
        <taxon>Pycnococcus</taxon>
    </lineage>
</organism>
<comment type="caution">
    <text evidence="3">The sequence shown here is derived from an EMBL/GenBank/DDBJ whole genome shotgun (WGS) entry which is preliminary data.</text>
</comment>
<dbReference type="SUPFAM" id="SSF57938">
    <property type="entry name" value="DnaJ/Hsp40 cysteine-rich domain"/>
    <property type="match status" value="1"/>
</dbReference>
<dbReference type="GO" id="GO:0003756">
    <property type="term" value="F:protein disulfide isomerase activity"/>
    <property type="evidence" value="ECO:0007669"/>
    <property type="project" value="TreeGrafter"/>
</dbReference>
<dbReference type="GO" id="GO:0009507">
    <property type="term" value="C:chloroplast"/>
    <property type="evidence" value="ECO:0007669"/>
    <property type="project" value="TreeGrafter"/>
</dbReference>
<dbReference type="InterPro" id="IPR057453">
    <property type="entry name" value="BSD2_CRD"/>
</dbReference>
<proteinExistence type="predicted"/>
<feature type="region of interest" description="Disordered" evidence="1">
    <location>
        <begin position="1"/>
        <end position="21"/>
    </location>
</feature>
<keyword evidence="4" id="KW-1185">Reference proteome</keyword>
<dbReference type="EMBL" id="BNJQ01000014">
    <property type="protein sequence ID" value="GHP06938.1"/>
    <property type="molecule type" value="Genomic_DNA"/>
</dbReference>
<dbReference type="Proteomes" id="UP000660262">
    <property type="component" value="Unassembled WGS sequence"/>
</dbReference>
<dbReference type="GO" id="GO:0010206">
    <property type="term" value="P:photosystem II repair"/>
    <property type="evidence" value="ECO:0007669"/>
    <property type="project" value="TreeGrafter"/>
</dbReference>
<evidence type="ECO:0000313" key="3">
    <source>
        <dbReference type="EMBL" id="GHP06938.1"/>
    </source>
</evidence>
<evidence type="ECO:0000256" key="1">
    <source>
        <dbReference type="SAM" id="MobiDB-lite"/>
    </source>
</evidence>
<reference evidence="3" key="1">
    <citation type="submission" date="2020-10" db="EMBL/GenBank/DDBJ databases">
        <title>Unveiling of a novel bifunctional photoreceptor, Dualchrome1, isolated from a cosmopolitan green alga.</title>
        <authorList>
            <person name="Suzuki S."/>
            <person name="Kawachi M."/>
        </authorList>
    </citation>
    <scope>NUCLEOTIDE SEQUENCE</scope>
    <source>
        <strain evidence="3">NIES 2893</strain>
    </source>
</reference>
<dbReference type="AlphaFoldDB" id="A0A830HJ86"/>
<dbReference type="OrthoDB" id="535916at2759"/>
<gene>
    <name evidence="3" type="ORF">PPROV_000568200</name>
</gene>
<evidence type="ECO:0000259" key="2">
    <source>
        <dbReference type="Pfam" id="PF25436"/>
    </source>
</evidence>
<protein>
    <recommendedName>
        <fullName evidence="2">BSD2 cysteine rich domain-containing protein</fullName>
    </recommendedName>
</protein>
<feature type="domain" description="BSD2 cysteine rich" evidence="2">
    <location>
        <begin position="82"/>
        <end position="140"/>
    </location>
</feature>
<evidence type="ECO:0000313" key="4">
    <source>
        <dbReference type="Proteomes" id="UP000660262"/>
    </source>
</evidence>
<accession>A0A830HJ86</accession>
<dbReference type="PANTHER" id="PTHR15852:SF27">
    <property type="entry name" value="PROTEIN DISULFIDE-ISOMERASE LQY1, CHLOROPLASTIC"/>
    <property type="match status" value="1"/>
</dbReference>
<dbReference type="PANTHER" id="PTHR15852">
    <property type="entry name" value="PLASTID TRANSCRIPTIONALLY ACTIVE PROTEIN"/>
    <property type="match status" value="1"/>
</dbReference>
<dbReference type="InterPro" id="IPR036410">
    <property type="entry name" value="HSP_DnaJ_Cys-rich_dom_sf"/>
</dbReference>
<sequence>MLSRSSVSSARRPLGTTRPRTYTSGAVRLSRRSLPRCRAEIDIETIAAGAAALAGVAVGVGGMVWMETQTDRSNERENDQACFVCAGTGSIDCRYCEGNGVVRVDLGNGTVEESTCIYCDGRGSITCTNCNGSGLQPRFLDRREFVDDD</sequence>
<dbReference type="Gene3D" id="2.10.230.10">
    <property type="entry name" value="Heat shock protein DnaJ, cysteine-rich domain"/>
    <property type="match status" value="1"/>
</dbReference>